<dbReference type="EMBL" id="CP041395">
    <property type="protein sequence ID" value="QDM10180.1"/>
    <property type="molecule type" value="Genomic_DNA"/>
</dbReference>
<feature type="chain" id="PRO_5042363151" description="SusE outer membrane protein domain-containing protein" evidence="1">
    <location>
        <begin position="25"/>
        <end position="416"/>
    </location>
</feature>
<reference evidence="3 8" key="4">
    <citation type="journal article" date="2019" name="Nat. Med.">
        <title>A library of human gut bacterial isolates paired with longitudinal multiomics data enables mechanistic microbiome research.</title>
        <authorList>
            <person name="Poyet M."/>
            <person name="Groussin M."/>
            <person name="Gibbons S.M."/>
            <person name="Avila-Pacheco J."/>
            <person name="Jiang X."/>
            <person name="Kearney S.M."/>
            <person name="Perrotta A.R."/>
            <person name="Berdy B."/>
            <person name="Zhao S."/>
            <person name="Lieberman T.D."/>
            <person name="Swanson P.K."/>
            <person name="Smith M."/>
            <person name="Roesemann S."/>
            <person name="Alexander J.E."/>
            <person name="Rich S.A."/>
            <person name="Livny J."/>
            <person name="Vlamakis H."/>
            <person name="Clish C."/>
            <person name="Bullock K."/>
            <person name="Deik A."/>
            <person name="Scott J."/>
            <person name="Pierce K.A."/>
            <person name="Xavier R.J."/>
            <person name="Alm E.J."/>
        </authorList>
    </citation>
    <scope>NUCLEOTIDE SEQUENCE [LARGE SCALE GENOMIC DNA]</scope>
    <source>
        <strain evidence="3 8">BIOML-A160</strain>
    </source>
</reference>
<evidence type="ECO:0000256" key="1">
    <source>
        <dbReference type="SAM" id="SignalP"/>
    </source>
</evidence>
<reference evidence="4" key="2">
    <citation type="journal article" date="2018" name="Nature">
        <title>Human gut bacteria contain acquired interbacterial defence systems.</title>
        <authorList>
            <person name="Ross B.D."/>
            <person name="Verster A.J."/>
            <person name="Radey M.C."/>
            <person name="Schmidtke D.T."/>
            <person name="Pope C.E."/>
            <person name="Hoffman L.R."/>
            <person name="Hajjar A."/>
            <person name="Peterson S.B."/>
            <person name="Borenstein E."/>
            <person name="Mougous J."/>
        </authorList>
    </citation>
    <scope>NUCLEOTIDE SEQUENCE</scope>
    <source>
        <strain evidence="4">3725 D1 iv</strain>
    </source>
</reference>
<evidence type="ECO:0000313" key="3">
    <source>
        <dbReference type="EMBL" id="KAA3931414.1"/>
    </source>
</evidence>
<dbReference type="Pfam" id="PF14292">
    <property type="entry name" value="SusE"/>
    <property type="match status" value="1"/>
</dbReference>
<feature type="signal peptide" evidence="1">
    <location>
        <begin position="1"/>
        <end position="24"/>
    </location>
</feature>
<evidence type="ECO:0000313" key="4">
    <source>
        <dbReference type="EMBL" id="QDM10180.1"/>
    </source>
</evidence>
<feature type="domain" description="SusE outer membrane protein" evidence="2">
    <location>
        <begin position="35"/>
        <end position="137"/>
    </location>
</feature>
<proteinExistence type="predicted"/>
<evidence type="ECO:0000313" key="8">
    <source>
        <dbReference type="Proteomes" id="UP000365824"/>
    </source>
</evidence>
<evidence type="ECO:0000313" key="7">
    <source>
        <dbReference type="Proteomes" id="UP000318823"/>
    </source>
</evidence>
<reference evidence="5 6" key="3">
    <citation type="submission" date="2018-08" db="EMBL/GenBank/DDBJ databases">
        <title>A genome reference for cultivated species of the human gut microbiota.</title>
        <authorList>
            <person name="Zou Y."/>
            <person name="Xue W."/>
            <person name="Luo G."/>
        </authorList>
    </citation>
    <scope>NUCLEOTIDE SEQUENCE [LARGE SCALE GENOMIC DNA]</scope>
    <source>
        <strain evidence="5 6">AM17-48</strain>
    </source>
</reference>
<reference evidence="4" key="5">
    <citation type="submission" date="2019-07" db="EMBL/GenBank/DDBJ databases">
        <authorList>
            <person name="Ross B.D."/>
            <person name="Verster A.J."/>
            <person name="Radey M.C."/>
            <person name="Schmidtke D.T."/>
            <person name="Pope C.E."/>
            <person name="Hoffman L.R."/>
            <person name="Hajjar A."/>
            <person name="Peterson S.B."/>
            <person name="Borenstein E."/>
            <person name="Mougous J.D."/>
        </authorList>
    </citation>
    <scope>NUCLEOTIDE SEQUENCE</scope>
    <source>
        <strain evidence="4">3725 D1 iv</strain>
    </source>
</reference>
<dbReference type="Proteomes" id="UP000283329">
    <property type="component" value="Unassembled WGS sequence"/>
</dbReference>
<accession>A0A3E5I4F4</accession>
<reference evidence="7" key="1">
    <citation type="journal article" date="2018" name="J. Anim. Genet.">
        <title>Acquired interbacterial defense systems protect against interspecies antagonism in the human gut microbiome.</title>
        <authorList>
            <person name="Ross B.D."/>
            <person name="Verster A.J."/>
            <person name="Radey M.C."/>
            <person name="Schmidtke D.T."/>
            <person name="Pope C.E."/>
            <person name="Hoffman L.R."/>
            <person name="Hajjar A."/>
            <person name="Peterson S.B."/>
            <person name="Borenstein E."/>
            <person name="Mougous J."/>
        </authorList>
    </citation>
    <scope>NUCLEOTIDE SEQUENCE [LARGE SCALE GENOMIC DNA]</scope>
    <source>
        <strain evidence="7">3725 D1 iv</strain>
    </source>
</reference>
<name>A0A3E5I4F4_BACOV</name>
<gene>
    <name evidence="5" type="ORF">DW206_06720</name>
    <name evidence="4" type="ORF">DYI28_16515</name>
    <name evidence="3" type="ORF">F3F25_00365</name>
</gene>
<dbReference type="EMBL" id="QRJR01000004">
    <property type="protein sequence ID" value="RHH49703.1"/>
    <property type="molecule type" value="Genomic_DNA"/>
</dbReference>
<evidence type="ECO:0000313" key="6">
    <source>
        <dbReference type="Proteomes" id="UP000283329"/>
    </source>
</evidence>
<dbReference type="AlphaFoldDB" id="A0A3E5I4F4"/>
<sequence length="416" mass="46253">MINMRKIISFYNILPLFVWICLSACNDDDNVDNSDFFAAAETLEVHASSTNIELDGNEPNKVVLTFDWTEARQMPEEYSVTYVTKLDIEGNDFASSVRTEEDEGVFSRSYTTEQLQKLLVEKWGRTYTKPATLQFRVLAKWDGGSKYAMPEVRTINVDVRPYKPIVFDADKVFLEGDAVGADKIQMTLTQENEYLYAALLDLKPGVLKIPVEFEGEINYISPESGDDVALSADKIDTLSVVMRQKGAAVGWKITETGEHRVVVDMQAKTVSVYPPSKQLEPLTLEWKYNADVAEDIITTTVTNLWLHGNINGWGTPVDGSFTPSLADPQVLVHKGTPISGSQIKFLIANISGKANNTYCFSPALLNGLRQQKTLTYGVSQAITGGADGEQRNSYFNVPSSTLVVLDLRNKKIVAYK</sequence>
<dbReference type="EMBL" id="VWLB01000001">
    <property type="protein sequence ID" value="KAA3931414.1"/>
    <property type="molecule type" value="Genomic_DNA"/>
</dbReference>
<keyword evidence="1" id="KW-0732">Signal</keyword>
<dbReference type="Proteomes" id="UP000318823">
    <property type="component" value="Chromosome"/>
</dbReference>
<dbReference type="InterPro" id="IPR025970">
    <property type="entry name" value="SusE"/>
</dbReference>
<dbReference type="Proteomes" id="UP000365824">
    <property type="component" value="Unassembled WGS sequence"/>
</dbReference>
<organism evidence="5 6">
    <name type="scientific">Bacteroides ovatus</name>
    <dbReference type="NCBI Taxonomy" id="28116"/>
    <lineage>
        <taxon>Bacteria</taxon>
        <taxon>Pseudomonadati</taxon>
        <taxon>Bacteroidota</taxon>
        <taxon>Bacteroidia</taxon>
        <taxon>Bacteroidales</taxon>
        <taxon>Bacteroidaceae</taxon>
        <taxon>Bacteroides</taxon>
    </lineage>
</organism>
<protein>
    <recommendedName>
        <fullName evidence="2">SusE outer membrane protein domain-containing protein</fullName>
    </recommendedName>
</protein>
<evidence type="ECO:0000313" key="5">
    <source>
        <dbReference type="EMBL" id="RHH49703.1"/>
    </source>
</evidence>
<evidence type="ECO:0000259" key="2">
    <source>
        <dbReference type="Pfam" id="PF14292"/>
    </source>
</evidence>